<protein>
    <submittedName>
        <fullName evidence="2">Uncharacterized protein</fullName>
    </submittedName>
</protein>
<dbReference type="EMBL" id="VAHF01000001">
    <property type="protein sequence ID" value="TXG72745.1"/>
    <property type="molecule type" value="Genomic_DNA"/>
</dbReference>
<dbReference type="OrthoDB" id="1629109at2759"/>
<organism evidence="2 3">
    <name type="scientific">Acer yangbiense</name>
    <dbReference type="NCBI Taxonomy" id="1000413"/>
    <lineage>
        <taxon>Eukaryota</taxon>
        <taxon>Viridiplantae</taxon>
        <taxon>Streptophyta</taxon>
        <taxon>Embryophyta</taxon>
        <taxon>Tracheophyta</taxon>
        <taxon>Spermatophyta</taxon>
        <taxon>Magnoliopsida</taxon>
        <taxon>eudicotyledons</taxon>
        <taxon>Gunneridae</taxon>
        <taxon>Pentapetalae</taxon>
        <taxon>rosids</taxon>
        <taxon>malvids</taxon>
        <taxon>Sapindales</taxon>
        <taxon>Sapindaceae</taxon>
        <taxon>Hippocastanoideae</taxon>
        <taxon>Acereae</taxon>
        <taxon>Acer</taxon>
    </lineage>
</organism>
<name>A0A5C7IU78_9ROSI</name>
<proteinExistence type="predicted"/>
<dbReference type="Proteomes" id="UP000323000">
    <property type="component" value="Chromosome 1"/>
</dbReference>
<comment type="caution">
    <text evidence="2">The sequence shown here is derived from an EMBL/GenBank/DDBJ whole genome shotgun (WGS) entry which is preliminary data.</text>
</comment>
<evidence type="ECO:0000313" key="3">
    <source>
        <dbReference type="Proteomes" id="UP000323000"/>
    </source>
</evidence>
<evidence type="ECO:0000313" key="2">
    <source>
        <dbReference type="EMBL" id="TXG72745.1"/>
    </source>
</evidence>
<reference evidence="3" key="1">
    <citation type="journal article" date="2019" name="Gigascience">
        <title>De novo genome assembly of the endangered Acer yangbiense, a plant species with extremely small populations endemic to Yunnan Province, China.</title>
        <authorList>
            <person name="Yang J."/>
            <person name="Wariss H.M."/>
            <person name="Tao L."/>
            <person name="Zhang R."/>
            <person name="Yun Q."/>
            <person name="Hollingsworth P."/>
            <person name="Dao Z."/>
            <person name="Luo G."/>
            <person name="Guo H."/>
            <person name="Ma Y."/>
            <person name="Sun W."/>
        </authorList>
    </citation>
    <scope>NUCLEOTIDE SEQUENCE [LARGE SCALE GENOMIC DNA]</scope>
    <source>
        <strain evidence="3">cv. Malutang</strain>
    </source>
</reference>
<feature type="region of interest" description="Disordered" evidence="1">
    <location>
        <begin position="14"/>
        <end position="47"/>
    </location>
</feature>
<accession>A0A5C7IU78</accession>
<sequence>MDVSFEKANFKKYLTNEARKAHSPDNVPVKEQSQRNKSNRDSLKMHHTAGSIPIAKYKYKQAKTTRIEPNPVECFKMFHMSKAKDGGKEWASEQVEALHTKLEIKKAVAQDQGFEVDELNIYREVVKKTSHGRVLGMGSCIKAKDVYDYCEGSSKHARVDKTK</sequence>
<dbReference type="InterPro" id="IPR004252">
    <property type="entry name" value="Probable_transposase_24"/>
</dbReference>
<keyword evidence="3" id="KW-1185">Reference proteome</keyword>
<feature type="compositionally biased region" description="Basic and acidic residues" evidence="1">
    <location>
        <begin position="32"/>
        <end position="44"/>
    </location>
</feature>
<dbReference type="Pfam" id="PF03004">
    <property type="entry name" value="Transposase_24"/>
    <property type="match status" value="1"/>
</dbReference>
<dbReference type="AlphaFoldDB" id="A0A5C7IU78"/>
<evidence type="ECO:0000256" key="1">
    <source>
        <dbReference type="SAM" id="MobiDB-lite"/>
    </source>
</evidence>
<gene>
    <name evidence="2" type="ORF">EZV62_001324</name>
</gene>